<evidence type="ECO:0000259" key="4">
    <source>
        <dbReference type="Pfam" id="PF08622"/>
    </source>
</evidence>
<feature type="domain" description="Svf1-like N-terminal" evidence="4">
    <location>
        <begin position="55"/>
        <end position="214"/>
    </location>
</feature>
<sequence length="377" mass="41492">MMNWAKQQLANVAGTQEPIYGPSAIQSVTEQAKDVPYTELTKEDLRWVAMDSTCVETQTFYLMADSGHVGMAQVIYSNVGGIRTTCQFNSKIFYMDGKTPNLWATDPLKNYRFDDSKYSFHADSCALELSEDGSFYTIKSSTNRRSVVDLKVSRVAPGFVVGKNGTSYFGTDPKAPWGSMRHAFWPRCRVEGSMMTQTGEVNFNGKGFFVHALQGMKPHHAAARWNFVNFQSPTYSAVMMEYVTPPSYGSTVVSVGGVATDNEIIFAGSSSTVKHTEIKGDPDNDWPEPGAGNYHWEGKTKDGKEAQADLAGSLGTRLDRVDVMAEVPPFVKAIVASAAGTKPYIYQYAPKLTLKVKIGDEVKEEDGLLFTEATFIS</sequence>
<dbReference type="PANTHER" id="PTHR47107">
    <property type="entry name" value="SVF1-LIKE PROTEIN YDR222W-RELATED"/>
    <property type="match status" value="1"/>
</dbReference>
<dbReference type="Proteomes" id="UP001172684">
    <property type="component" value="Unassembled WGS sequence"/>
</dbReference>
<gene>
    <name evidence="6" type="primary">SVF1</name>
    <name evidence="6" type="ORF">H2201_000443</name>
</gene>
<reference evidence="6" key="1">
    <citation type="submission" date="2022-10" db="EMBL/GenBank/DDBJ databases">
        <title>Culturing micro-colonial fungi from biological soil crusts in the Mojave desert and describing Neophaeococcomyces mojavensis, and introducing the new genera and species Taxawa tesnikishii.</title>
        <authorList>
            <person name="Kurbessoian T."/>
            <person name="Stajich J.E."/>
        </authorList>
    </citation>
    <scope>NUCLEOTIDE SEQUENCE</scope>
    <source>
        <strain evidence="6">TK_1</strain>
    </source>
</reference>
<comment type="subcellular location">
    <subcellularLocation>
        <location evidence="1">Cytoplasm</location>
    </subcellularLocation>
</comment>
<keyword evidence="3" id="KW-0963">Cytoplasm</keyword>
<evidence type="ECO:0000313" key="7">
    <source>
        <dbReference type="Proteomes" id="UP001172684"/>
    </source>
</evidence>
<dbReference type="Pfam" id="PF17187">
    <property type="entry name" value="Svf1_C"/>
    <property type="match status" value="1"/>
</dbReference>
<comment type="similarity">
    <text evidence="2">Belongs to the SVF1 family.</text>
</comment>
<protein>
    <submittedName>
        <fullName evidence="6">Cell survival pathways protein</fullName>
    </submittedName>
</protein>
<feature type="domain" description="Svf1-like C-terminal" evidence="5">
    <location>
        <begin position="216"/>
        <end position="377"/>
    </location>
</feature>
<dbReference type="EMBL" id="JAPDRL010000002">
    <property type="protein sequence ID" value="KAJ9669576.1"/>
    <property type="molecule type" value="Genomic_DNA"/>
</dbReference>
<keyword evidence="7" id="KW-1185">Reference proteome</keyword>
<dbReference type="InterPro" id="IPR051385">
    <property type="entry name" value="Ceramide-binding_SVF1"/>
</dbReference>
<evidence type="ECO:0000313" key="6">
    <source>
        <dbReference type="EMBL" id="KAJ9669576.1"/>
    </source>
</evidence>
<name>A0ABQ9P8G2_9PEZI</name>
<evidence type="ECO:0000256" key="3">
    <source>
        <dbReference type="ARBA" id="ARBA00022490"/>
    </source>
</evidence>
<accession>A0ABQ9P8G2</accession>
<dbReference type="Pfam" id="PF08622">
    <property type="entry name" value="Svf1"/>
    <property type="match status" value="1"/>
</dbReference>
<dbReference type="SUPFAM" id="SSF159245">
    <property type="entry name" value="AttH-like"/>
    <property type="match status" value="1"/>
</dbReference>
<evidence type="ECO:0000259" key="5">
    <source>
        <dbReference type="Pfam" id="PF17187"/>
    </source>
</evidence>
<dbReference type="PANTHER" id="PTHR47107:SF1">
    <property type="entry name" value="CERAMIDE-BINDING PROTEIN SVF1-RELATED"/>
    <property type="match status" value="1"/>
</dbReference>
<evidence type="ECO:0000256" key="2">
    <source>
        <dbReference type="ARBA" id="ARBA00009069"/>
    </source>
</evidence>
<dbReference type="InterPro" id="IPR013931">
    <property type="entry name" value="Svf1-like_N"/>
</dbReference>
<evidence type="ECO:0000256" key="1">
    <source>
        <dbReference type="ARBA" id="ARBA00004496"/>
    </source>
</evidence>
<proteinExistence type="inferred from homology"/>
<organism evidence="6 7">
    <name type="scientific">Coniosporium apollinis</name>
    <dbReference type="NCBI Taxonomy" id="61459"/>
    <lineage>
        <taxon>Eukaryota</taxon>
        <taxon>Fungi</taxon>
        <taxon>Dikarya</taxon>
        <taxon>Ascomycota</taxon>
        <taxon>Pezizomycotina</taxon>
        <taxon>Dothideomycetes</taxon>
        <taxon>Dothideomycetes incertae sedis</taxon>
        <taxon>Coniosporium</taxon>
    </lineage>
</organism>
<comment type="caution">
    <text evidence="6">The sequence shown here is derived from an EMBL/GenBank/DDBJ whole genome shotgun (WGS) entry which is preliminary data.</text>
</comment>
<dbReference type="InterPro" id="IPR033394">
    <property type="entry name" value="Svf1-like_C"/>
</dbReference>